<evidence type="ECO:0000256" key="5">
    <source>
        <dbReference type="ARBA" id="ARBA00023136"/>
    </source>
</evidence>
<dbReference type="InterPro" id="IPR029151">
    <property type="entry name" value="Sensor-like_sf"/>
</dbReference>
<dbReference type="Gene3D" id="1.10.287.950">
    <property type="entry name" value="Methyl-accepting chemotaxis protein"/>
    <property type="match status" value="1"/>
</dbReference>
<dbReference type="EMBL" id="FMUS01000003">
    <property type="protein sequence ID" value="SCY07328.1"/>
    <property type="molecule type" value="Genomic_DNA"/>
</dbReference>
<dbReference type="SUPFAM" id="SSF103190">
    <property type="entry name" value="Sensory domain-like"/>
    <property type="match status" value="1"/>
</dbReference>
<organism evidence="12 13">
    <name type="scientific">Alkaliphilus peptidifermentans DSM 18978</name>
    <dbReference type="NCBI Taxonomy" id="1120976"/>
    <lineage>
        <taxon>Bacteria</taxon>
        <taxon>Bacillati</taxon>
        <taxon>Bacillota</taxon>
        <taxon>Clostridia</taxon>
        <taxon>Peptostreptococcales</taxon>
        <taxon>Natronincolaceae</taxon>
        <taxon>Alkaliphilus</taxon>
    </lineage>
</organism>
<gene>
    <name evidence="12" type="ORF">SAMN03080606_00806</name>
</gene>
<dbReference type="CDD" id="cd06225">
    <property type="entry name" value="HAMP"/>
    <property type="match status" value="1"/>
</dbReference>
<dbReference type="SUPFAM" id="SSF58104">
    <property type="entry name" value="Methyl-accepting chemotaxis protein (MCP) signaling domain"/>
    <property type="match status" value="1"/>
</dbReference>
<dbReference type="GO" id="GO:0007165">
    <property type="term" value="P:signal transduction"/>
    <property type="evidence" value="ECO:0007669"/>
    <property type="project" value="UniProtKB-KW"/>
</dbReference>
<feature type="domain" description="HAMP" evidence="11">
    <location>
        <begin position="202"/>
        <end position="254"/>
    </location>
</feature>
<keyword evidence="5 9" id="KW-0472">Membrane</keyword>
<evidence type="ECO:0000256" key="8">
    <source>
        <dbReference type="PROSITE-ProRule" id="PRU00284"/>
    </source>
</evidence>
<dbReference type="GO" id="GO:0005886">
    <property type="term" value="C:plasma membrane"/>
    <property type="evidence" value="ECO:0007669"/>
    <property type="project" value="UniProtKB-SubCell"/>
</dbReference>
<feature type="transmembrane region" description="Helical" evidence="9">
    <location>
        <begin position="12"/>
        <end position="29"/>
    </location>
</feature>
<evidence type="ECO:0000259" key="10">
    <source>
        <dbReference type="PROSITE" id="PS50111"/>
    </source>
</evidence>
<dbReference type="InterPro" id="IPR004089">
    <property type="entry name" value="MCPsignal_dom"/>
</dbReference>
<dbReference type="PANTHER" id="PTHR32089">
    <property type="entry name" value="METHYL-ACCEPTING CHEMOTAXIS PROTEIN MCPB"/>
    <property type="match status" value="1"/>
</dbReference>
<dbReference type="SMART" id="SM00283">
    <property type="entry name" value="MA"/>
    <property type="match status" value="1"/>
</dbReference>
<dbReference type="PROSITE" id="PS50885">
    <property type="entry name" value="HAMP"/>
    <property type="match status" value="1"/>
</dbReference>
<dbReference type="Pfam" id="PF17202">
    <property type="entry name" value="sCache_3_3"/>
    <property type="match status" value="1"/>
</dbReference>
<dbReference type="Gene3D" id="6.10.340.10">
    <property type="match status" value="1"/>
</dbReference>
<evidence type="ECO:0000256" key="2">
    <source>
        <dbReference type="ARBA" id="ARBA00022475"/>
    </source>
</evidence>
<sequence length="559" mass="60646">MNLKLRGKLLSLIISILCILAVLISVVVYNEKTDMIAHHQLQSNINLGYELFNSRYAGNWNVIDNRLYKGSVLIDDNFEVVDKIKELTESSVTVFLYDTRVSTNVITEDGGRAVGTKASEEVSNMVLKEGISYTGVTNVVGRKFVTQYIPIKDGNDSIIGMFFVGIDMNNVRAIALPIVLKIVGIIAVAILLSILFSTLIINKIVSNINRIVTAIKEVEQGNLSAKCNVKTKDELNLISNSFNSMVSNLKDLINRIQEVAVNSKDSSQVIANSIEEVSASSEEISNTIHEIAIGVSDQAEEISNGVEITNNLSNNIINMQHIVGLTSNDTNIMEENNKLGLVAINTFKENFSTYSSTASSVANNVYTLSDKSNAIEEIIGSINQVSNQTNLLALNAAIEAARAGEAGKGFGVVADEIRKLAEESAQSADKIKNIIEDIKDVINTINNDTKVSSSLLEHTSSELGNTEEVFNKLDTSIKSVTSHISSISQALTNITADKDIMFSSINNISAVAQQSTASTQQINASTEEQTASIEEISASFLELNNMILSLSESTKAFKL</sequence>
<dbReference type="PROSITE" id="PS50111">
    <property type="entry name" value="CHEMOTAXIS_TRANSDUC_2"/>
    <property type="match status" value="1"/>
</dbReference>
<reference evidence="12 13" key="1">
    <citation type="submission" date="2016-10" db="EMBL/GenBank/DDBJ databases">
        <authorList>
            <person name="de Groot N.N."/>
        </authorList>
    </citation>
    <scope>NUCLEOTIDE SEQUENCE [LARGE SCALE GENOMIC DNA]</scope>
    <source>
        <strain evidence="12 13">DSM 18978</strain>
    </source>
</reference>
<proteinExistence type="inferred from homology"/>
<keyword evidence="6 8" id="KW-0807">Transducer</keyword>
<evidence type="ECO:0000256" key="3">
    <source>
        <dbReference type="ARBA" id="ARBA00022692"/>
    </source>
</evidence>
<dbReference type="InterPro" id="IPR003660">
    <property type="entry name" value="HAMP_dom"/>
</dbReference>
<feature type="transmembrane region" description="Helical" evidence="9">
    <location>
        <begin position="178"/>
        <end position="201"/>
    </location>
</feature>
<evidence type="ECO:0000256" key="6">
    <source>
        <dbReference type="ARBA" id="ARBA00023224"/>
    </source>
</evidence>
<comment type="subcellular location">
    <subcellularLocation>
        <location evidence="1">Cell membrane</location>
        <topology evidence="1">Multi-pass membrane protein</topology>
    </subcellularLocation>
</comment>
<dbReference type="InterPro" id="IPR033463">
    <property type="entry name" value="sCache_3"/>
</dbReference>
<evidence type="ECO:0000256" key="1">
    <source>
        <dbReference type="ARBA" id="ARBA00004651"/>
    </source>
</evidence>
<evidence type="ECO:0000313" key="13">
    <source>
        <dbReference type="Proteomes" id="UP000198636"/>
    </source>
</evidence>
<keyword evidence="2" id="KW-1003">Cell membrane</keyword>
<evidence type="ECO:0000313" key="12">
    <source>
        <dbReference type="EMBL" id="SCY07328.1"/>
    </source>
</evidence>
<dbReference type="Proteomes" id="UP000198636">
    <property type="component" value="Unassembled WGS sequence"/>
</dbReference>
<dbReference type="STRING" id="1120976.SAMN03080606_00806"/>
<dbReference type="SMART" id="SM00304">
    <property type="entry name" value="HAMP"/>
    <property type="match status" value="1"/>
</dbReference>
<dbReference type="RefSeq" id="WP_176758858.1">
    <property type="nucleotide sequence ID" value="NZ_FMUS01000003.1"/>
</dbReference>
<comment type="similarity">
    <text evidence="7">Belongs to the methyl-accepting chemotaxis (MCP) protein family.</text>
</comment>
<evidence type="ECO:0000256" key="7">
    <source>
        <dbReference type="ARBA" id="ARBA00029447"/>
    </source>
</evidence>
<keyword evidence="3 9" id="KW-0812">Transmembrane</keyword>
<protein>
    <submittedName>
        <fullName evidence="12">Methyl-accepting chemotaxis protein</fullName>
    </submittedName>
</protein>
<keyword evidence="13" id="KW-1185">Reference proteome</keyword>
<dbReference type="Pfam" id="PF00015">
    <property type="entry name" value="MCPsignal"/>
    <property type="match status" value="1"/>
</dbReference>
<name>A0A1G5CYK8_9FIRM</name>
<keyword evidence="4 9" id="KW-1133">Transmembrane helix</keyword>
<evidence type="ECO:0000256" key="4">
    <source>
        <dbReference type="ARBA" id="ARBA00022989"/>
    </source>
</evidence>
<feature type="domain" description="Methyl-accepting transducer" evidence="10">
    <location>
        <begin position="273"/>
        <end position="530"/>
    </location>
</feature>
<dbReference type="AlphaFoldDB" id="A0A1G5CYK8"/>
<evidence type="ECO:0000256" key="9">
    <source>
        <dbReference type="SAM" id="Phobius"/>
    </source>
</evidence>
<accession>A0A1G5CYK8</accession>
<dbReference type="Pfam" id="PF00672">
    <property type="entry name" value="HAMP"/>
    <property type="match status" value="1"/>
</dbReference>
<evidence type="ECO:0000259" key="11">
    <source>
        <dbReference type="PROSITE" id="PS50885"/>
    </source>
</evidence>
<dbReference type="PANTHER" id="PTHR32089:SF112">
    <property type="entry name" value="LYSOZYME-LIKE PROTEIN-RELATED"/>
    <property type="match status" value="1"/>
</dbReference>